<evidence type="ECO:0000313" key="2">
    <source>
        <dbReference type="Proteomes" id="UP001519535"/>
    </source>
</evidence>
<dbReference type="Pfam" id="PF10604">
    <property type="entry name" value="Polyketide_cyc2"/>
    <property type="match status" value="1"/>
</dbReference>
<accession>A0ABS5RJE2</accession>
<proteinExistence type="predicted"/>
<gene>
    <name evidence="1" type="ORF">KIH27_12590</name>
</gene>
<keyword evidence="2" id="KW-1185">Reference proteome</keyword>
<dbReference type="Gene3D" id="3.30.530.20">
    <property type="match status" value="1"/>
</dbReference>
<dbReference type="SUPFAM" id="SSF55961">
    <property type="entry name" value="Bet v1-like"/>
    <property type="match status" value="1"/>
</dbReference>
<name>A0ABS5RJE2_9MYCO</name>
<dbReference type="RefSeq" id="WP_214093296.1">
    <property type="nucleotide sequence ID" value="NZ_JAHCLR010000023.1"/>
</dbReference>
<dbReference type="InterPro" id="IPR023393">
    <property type="entry name" value="START-like_dom_sf"/>
</dbReference>
<comment type="caution">
    <text evidence="1">The sequence shown here is derived from an EMBL/GenBank/DDBJ whole genome shotgun (WGS) entry which is preliminary data.</text>
</comment>
<reference evidence="1 2" key="1">
    <citation type="submission" date="2021-05" db="EMBL/GenBank/DDBJ databases">
        <title>Mycobacterium acidophilum sp. nov., an extremely acid-tolerant member of the genus Mycobacterium.</title>
        <authorList>
            <person name="Xia J."/>
        </authorList>
    </citation>
    <scope>NUCLEOTIDE SEQUENCE [LARGE SCALE GENOMIC DNA]</scope>
    <source>
        <strain evidence="1 2">M1</strain>
    </source>
</reference>
<evidence type="ECO:0000313" key="1">
    <source>
        <dbReference type="EMBL" id="MBS9534423.1"/>
    </source>
</evidence>
<sequence>MGAVTRSVPVHRPVGDVAKVALDPDIVLPTMGAFGRFDLIERNPDGSQEWDLYLRVGTIHVGGRVLVEPPSESELRWYAVRGTRHHARLVVSSADDGALVTMTVTAEFAGMATGWLTGVFANGILGRHMEAGLQQLRHRIEYGDDR</sequence>
<organism evidence="1 2">
    <name type="scientific">Mycolicibacter acidiphilus</name>
    <dbReference type="NCBI Taxonomy" id="2835306"/>
    <lineage>
        <taxon>Bacteria</taxon>
        <taxon>Bacillati</taxon>
        <taxon>Actinomycetota</taxon>
        <taxon>Actinomycetes</taxon>
        <taxon>Mycobacteriales</taxon>
        <taxon>Mycobacteriaceae</taxon>
        <taxon>Mycolicibacter</taxon>
    </lineage>
</organism>
<dbReference type="EMBL" id="JAHCLR010000023">
    <property type="protein sequence ID" value="MBS9534423.1"/>
    <property type="molecule type" value="Genomic_DNA"/>
</dbReference>
<protein>
    <submittedName>
        <fullName evidence="1">SRPBCC family protein</fullName>
    </submittedName>
</protein>
<dbReference type="Proteomes" id="UP001519535">
    <property type="component" value="Unassembled WGS sequence"/>
</dbReference>
<dbReference type="InterPro" id="IPR019587">
    <property type="entry name" value="Polyketide_cyclase/dehydratase"/>
</dbReference>